<organism evidence="2 3">
    <name type="scientific">Theileria equi strain WA</name>
    <dbReference type="NCBI Taxonomy" id="1537102"/>
    <lineage>
        <taxon>Eukaryota</taxon>
        <taxon>Sar</taxon>
        <taxon>Alveolata</taxon>
        <taxon>Apicomplexa</taxon>
        <taxon>Aconoidasida</taxon>
        <taxon>Piroplasmida</taxon>
        <taxon>Theileriidae</taxon>
        <taxon>Theileria</taxon>
    </lineage>
</organism>
<keyword evidence="3" id="KW-1185">Reference proteome</keyword>
<protein>
    <submittedName>
        <fullName evidence="2">Uncharacterized protein</fullName>
    </submittedName>
</protein>
<dbReference type="GeneID" id="15805928"/>
<dbReference type="eggNOG" id="ENOG502QWTW">
    <property type="taxonomic scope" value="Eukaryota"/>
</dbReference>
<gene>
    <name evidence="2" type="ORF">BEWA_026520</name>
</gene>
<evidence type="ECO:0000256" key="1">
    <source>
        <dbReference type="SAM" id="MobiDB-lite"/>
    </source>
</evidence>
<name>L0AX22_THEEQ</name>
<reference evidence="2 3" key="1">
    <citation type="journal article" date="2012" name="BMC Genomics">
        <title>Comparative genomic analysis and phylogenetic position of Theileria equi.</title>
        <authorList>
            <person name="Kappmeyer L.S."/>
            <person name="Thiagarajan M."/>
            <person name="Herndon D.R."/>
            <person name="Ramsay J.D."/>
            <person name="Caler E."/>
            <person name="Djikeng A."/>
            <person name="Gillespie J.J."/>
            <person name="Lau A.O."/>
            <person name="Roalson E.H."/>
            <person name="Silva J.C."/>
            <person name="Silva M.G."/>
            <person name="Suarez C.E."/>
            <person name="Ueti M.W."/>
            <person name="Nene V.M."/>
            <person name="Mealey R.H."/>
            <person name="Knowles D.P."/>
            <person name="Brayton K.A."/>
        </authorList>
    </citation>
    <scope>NUCLEOTIDE SEQUENCE [LARGE SCALE GENOMIC DNA]</scope>
    <source>
        <strain evidence="2 3">WA</strain>
    </source>
</reference>
<evidence type="ECO:0000313" key="3">
    <source>
        <dbReference type="Proteomes" id="UP000031512"/>
    </source>
</evidence>
<dbReference type="KEGG" id="beq:BEWA_026520"/>
<dbReference type="Proteomes" id="UP000031512">
    <property type="component" value="Chromosome 1"/>
</dbReference>
<proteinExistence type="predicted"/>
<evidence type="ECO:0000313" key="2">
    <source>
        <dbReference type="EMBL" id="AFZ79803.1"/>
    </source>
</evidence>
<feature type="region of interest" description="Disordered" evidence="1">
    <location>
        <begin position="168"/>
        <end position="212"/>
    </location>
</feature>
<dbReference type="AlphaFoldDB" id="L0AX22"/>
<accession>L0AX22</accession>
<dbReference type="VEuPathDB" id="PiroplasmaDB:BEWA_026520"/>
<dbReference type="RefSeq" id="XP_004829469.1">
    <property type="nucleotide sequence ID" value="XM_004829412.1"/>
</dbReference>
<dbReference type="EMBL" id="CP001669">
    <property type="protein sequence ID" value="AFZ79803.1"/>
    <property type="molecule type" value="Genomic_DNA"/>
</dbReference>
<sequence>MGEKEPIAVLYRFKRASDGKLVEGYRQFSDGNWSQVKKDDLTKLLEEAKLRNNGTQDNSILVLAKSKVDSTLFDVFGFVEGNVPVLKLTAKNGTKTTELNYDNKQIWSGKVRIGTSSTLVEAIIYFYKEIPALVNIKVVKGGKESTVYRYYDGSKWKDDKEEEHKKKLSELKNKPPKTPSIIAPASQSAGNSSNLPSSDQDTLDLEKPGSSSYRSFDVNIQGVPAKVYVSTSGNTVKKVTNGNEVV</sequence>
<feature type="compositionally biased region" description="Polar residues" evidence="1">
    <location>
        <begin position="185"/>
        <end position="200"/>
    </location>
</feature>